<dbReference type="Proteomes" id="UP001152799">
    <property type="component" value="Chromosome 13"/>
</dbReference>
<accession>A0A9N9MI44</accession>
<protein>
    <recommendedName>
        <fullName evidence="2">CBM39 domain-containing protein</fullName>
    </recommendedName>
</protein>
<feature type="domain" description="CBM39" evidence="2">
    <location>
        <begin position="21"/>
        <end position="116"/>
    </location>
</feature>
<organism evidence="3 4">
    <name type="scientific">Ceutorhynchus assimilis</name>
    <name type="common">cabbage seed weevil</name>
    <dbReference type="NCBI Taxonomy" id="467358"/>
    <lineage>
        <taxon>Eukaryota</taxon>
        <taxon>Metazoa</taxon>
        <taxon>Ecdysozoa</taxon>
        <taxon>Arthropoda</taxon>
        <taxon>Hexapoda</taxon>
        <taxon>Insecta</taxon>
        <taxon>Pterygota</taxon>
        <taxon>Neoptera</taxon>
        <taxon>Endopterygota</taxon>
        <taxon>Coleoptera</taxon>
        <taxon>Polyphaga</taxon>
        <taxon>Cucujiformia</taxon>
        <taxon>Curculionidae</taxon>
        <taxon>Ceutorhynchinae</taxon>
        <taxon>Ceutorhynchus</taxon>
    </lineage>
</organism>
<dbReference type="EMBL" id="OU892289">
    <property type="protein sequence ID" value="CAG9763234.1"/>
    <property type="molecule type" value="Genomic_DNA"/>
</dbReference>
<evidence type="ECO:0000259" key="2">
    <source>
        <dbReference type="PROSITE" id="PS51969"/>
    </source>
</evidence>
<dbReference type="InterPro" id="IPR043030">
    <property type="entry name" value="BGBP_N_sf"/>
</dbReference>
<dbReference type="OrthoDB" id="4781at2759"/>
<feature type="signal peptide" evidence="1">
    <location>
        <begin position="1"/>
        <end position="21"/>
    </location>
</feature>
<feature type="chain" id="PRO_5040212290" description="CBM39 domain-containing protein" evidence="1">
    <location>
        <begin position="22"/>
        <end position="253"/>
    </location>
</feature>
<dbReference type="Pfam" id="PF15886">
    <property type="entry name" value="CBM39"/>
    <property type="match status" value="1"/>
</dbReference>
<dbReference type="GO" id="GO:0030246">
    <property type="term" value="F:carbohydrate binding"/>
    <property type="evidence" value="ECO:0007669"/>
    <property type="project" value="InterPro"/>
</dbReference>
<name>A0A9N9MI44_9CUCU</name>
<gene>
    <name evidence="3" type="ORF">CEUTPL_LOCUS3903</name>
</gene>
<dbReference type="InterPro" id="IPR031756">
    <property type="entry name" value="BGBP_N"/>
</dbReference>
<evidence type="ECO:0000256" key="1">
    <source>
        <dbReference type="SAM" id="SignalP"/>
    </source>
</evidence>
<evidence type="ECO:0000313" key="4">
    <source>
        <dbReference type="Proteomes" id="UP001152799"/>
    </source>
</evidence>
<evidence type="ECO:0000313" key="3">
    <source>
        <dbReference type="EMBL" id="CAG9763234.1"/>
    </source>
</evidence>
<sequence>MFCILTNCVLIALFLINIVQSDCNTSNLEFQIFKKGFRALLVDQQGIEKFEFHVEINKNVIENGQVTKKCGNYWVFEQKDVELKIGDTISYWAIFTKNKLGFIISKQSFIINEISDWEPLNCLKQADILPKVETSVCCQLYLNVSYRIVELAEENIQLQNENKILTELLQRDDYNARTLKVFGRYSLKIYSTAKSFVQSLIEDKLNLKDVKVVEAKTIPQDGVIFKVESSKDKVRVILAAQKGLDGSNYEINW</sequence>
<dbReference type="Gene3D" id="2.60.40.2140">
    <property type="entry name" value="Beta-1,3-glucan-recognition protein, N-terminal domain"/>
    <property type="match status" value="1"/>
</dbReference>
<keyword evidence="4" id="KW-1185">Reference proteome</keyword>
<dbReference type="PROSITE" id="PS51969">
    <property type="entry name" value="CBM39"/>
    <property type="match status" value="1"/>
</dbReference>
<reference evidence="3" key="1">
    <citation type="submission" date="2022-01" db="EMBL/GenBank/DDBJ databases">
        <authorList>
            <person name="King R."/>
        </authorList>
    </citation>
    <scope>NUCLEOTIDE SEQUENCE</scope>
</reference>
<proteinExistence type="predicted"/>
<keyword evidence="1" id="KW-0732">Signal</keyword>
<dbReference type="AlphaFoldDB" id="A0A9N9MI44"/>